<keyword evidence="1" id="KW-0732">Signal</keyword>
<sequence>MKKVRWLLVGLLIIVFCTNNQVFSQEEKDLVNEVVAVEESDGEAFTEMPKA</sequence>
<dbReference type="RefSeq" id="WP_207704566.1">
    <property type="nucleotide sequence ID" value="NZ_JAFREL020000004.1"/>
</dbReference>
<accession>A0ABV0EW88</accession>
<protein>
    <submittedName>
        <fullName evidence="2">Uncharacterized protein</fullName>
    </submittedName>
</protein>
<proteinExistence type="predicted"/>
<gene>
    <name evidence="2" type="ORF">JZO67_004029</name>
</gene>
<reference evidence="2 3" key="2">
    <citation type="submission" date="2024-02" db="EMBL/GenBank/DDBJ databases">
        <title>The Genome Sequence of Enterococcus sp. DIV0159.</title>
        <authorList>
            <person name="Earl A."/>
            <person name="Manson A."/>
            <person name="Gilmore M."/>
            <person name="Sanders J."/>
            <person name="Shea T."/>
            <person name="Howe W."/>
            <person name="Livny J."/>
            <person name="Cuomo C."/>
            <person name="Neafsey D."/>
            <person name="Birren B."/>
        </authorList>
    </citation>
    <scope>NUCLEOTIDE SEQUENCE [LARGE SCALE GENOMIC DNA]</scope>
    <source>
        <strain evidence="2 3">665A</strain>
    </source>
</reference>
<evidence type="ECO:0000256" key="1">
    <source>
        <dbReference type="SAM" id="SignalP"/>
    </source>
</evidence>
<name>A0ABV0EW88_9ENTE</name>
<feature type="chain" id="PRO_5047025233" evidence="1">
    <location>
        <begin position="25"/>
        <end position="51"/>
    </location>
</feature>
<evidence type="ECO:0000313" key="2">
    <source>
        <dbReference type="EMBL" id="MEO1772047.1"/>
    </source>
</evidence>
<dbReference type="EMBL" id="JAFREL020000004">
    <property type="protein sequence ID" value="MEO1772047.1"/>
    <property type="molecule type" value="Genomic_DNA"/>
</dbReference>
<reference evidence="2 3" key="1">
    <citation type="submission" date="2021-03" db="EMBL/GenBank/DDBJ databases">
        <authorList>
            <person name="Gilmore M.S."/>
            <person name="Schwartzman J."/>
            <person name="Van Tyne D."/>
            <person name="Martin M."/>
            <person name="Earl A.M."/>
            <person name="Manson A.L."/>
            <person name="Straub T."/>
            <person name="Salamzade R."/>
            <person name="Saavedra J."/>
            <person name="Lebreton F."/>
            <person name="Prichula J."/>
            <person name="Schaufler K."/>
            <person name="Gaca A."/>
            <person name="Sgardioli B."/>
            <person name="Wagenaar J."/>
            <person name="Strong T."/>
        </authorList>
    </citation>
    <scope>NUCLEOTIDE SEQUENCE [LARGE SCALE GENOMIC DNA]</scope>
    <source>
        <strain evidence="2 3">665A</strain>
    </source>
</reference>
<evidence type="ECO:0000313" key="3">
    <source>
        <dbReference type="Proteomes" id="UP000664357"/>
    </source>
</evidence>
<organism evidence="2 3">
    <name type="scientific">Candidatus Enterococcus ferrettii</name>
    <dbReference type="NCBI Taxonomy" id="2815324"/>
    <lineage>
        <taxon>Bacteria</taxon>
        <taxon>Bacillati</taxon>
        <taxon>Bacillota</taxon>
        <taxon>Bacilli</taxon>
        <taxon>Lactobacillales</taxon>
        <taxon>Enterococcaceae</taxon>
        <taxon>Enterococcus</taxon>
    </lineage>
</organism>
<comment type="caution">
    <text evidence="2">The sequence shown here is derived from an EMBL/GenBank/DDBJ whole genome shotgun (WGS) entry which is preliminary data.</text>
</comment>
<keyword evidence="3" id="KW-1185">Reference proteome</keyword>
<feature type="signal peptide" evidence="1">
    <location>
        <begin position="1"/>
        <end position="24"/>
    </location>
</feature>
<dbReference type="Proteomes" id="UP000664357">
    <property type="component" value="Unassembled WGS sequence"/>
</dbReference>